<proteinExistence type="predicted"/>
<organism evidence="1">
    <name type="scientific">Cyberlindnera fabianii</name>
    <name type="common">Yeast</name>
    <name type="synonym">Hansenula fabianii</name>
    <dbReference type="NCBI Taxonomy" id="36022"/>
    <lineage>
        <taxon>Eukaryota</taxon>
        <taxon>Fungi</taxon>
        <taxon>Dikarya</taxon>
        <taxon>Ascomycota</taxon>
        <taxon>Saccharomycotina</taxon>
        <taxon>Saccharomycetes</taxon>
        <taxon>Phaffomycetales</taxon>
        <taxon>Phaffomycetaceae</taxon>
        <taxon>Cyberlindnera</taxon>
    </lineage>
</organism>
<sequence length="523" mass="60435">MRQFINRNVFVRCLSTTRRLYQHHDTTSVPHNVLLMIRSLQASSTQPTIDQLDRLTSTLHQIDDIQVRAEMSTLTNSLQSAGFYDKLPYWARYKFIHQPHITNSTVEDYTLTTTKLMTFLREIDDKDIPEDDLSALQKLLRPDIVQIVLYALSWGDQEYAMAFIDLYVREFGIPLVEDWHTWLYEALESGSHSVVAQLVKMKGMLKFIPDGERLSVLKSLIKSGEVHVARELWDPEWGLRSFEVSVLVEMLAQGDIITALELIEYASVGVSDELDVVDFRFMVDQLKDELKQIGDRRRLESDNGAKTGMRDAEEDVRRPDFVELLSRYDVFNERFDPVTQTLFANILLTLAADVTNTTGVIFVSMNIPFSVFDSKSFEILLHCCSRGNDGSLRAFQLFQQACDRDITLTQRCYTSLFKISSDSYEQLLYYLGHFFKNHSSFSSRTHNKLNTILSQRRIPDESRSLIRSLLSSRDPEDAVKSRLLEQSPDFLREYHPIDHKTYYDLRESLSLSRHLASTSHGHV</sequence>
<dbReference type="AlphaFoldDB" id="A0A061APP9"/>
<accession>A0A061APP9</accession>
<dbReference type="GO" id="GO:1990904">
    <property type="term" value="C:ribonucleoprotein complex"/>
    <property type="evidence" value="ECO:0007669"/>
    <property type="project" value="InterPro"/>
</dbReference>
<dbReference type="OrthoDB" id="10656509at2759"/>
<dbReference type="EMBL" id="LK052888">
    <property type="protein sequence ID" value="CDR39588.1"/>
    <property type="molecule type" value="Genomic_DNA"/>
</dbReference>
<gene>
    <name evidence="1" type="ORF">CYFA0S_03e05039g</name>
</gene>
<dbReference type="InterPro" id="IPR025694">
    <property type="entry name" value="MNE1"/>
</dbReference>
<dbReference type="GO" id="GO:0000372">
    <property type="term" value="P:Group I intron splicing"/>
    <property type="evidence" value="ECO:0007669"/>
    <property type="project" value="InterPro"/>
</dbReference>
<evidence type="ECO:0000313" key="1">
    <source>
        <dbReference type="EMBL" id="CDR39588.1"/>
    </source>
</evidence>
<dbReference type="Pfam" id="PF13762">
    <property type="entry name" value="MNE1"/>
    <property type="match status" value="1"/>
</dbReference>
<name>A0A061APP9_CYBFA</name>
<reference evidence="1" key="1">
    <citation type="journal article" date="2014" name="Genome Announc.">
        <title>Genome sequence of the yeast Cyberlindnera fabianii (Hansenula fabianii).</title>
        <authorList>
            <person name="Freel K.C."/>
            <person name="Sarilar V."/>
            <person name="Neuveglise C."/>
            <person name="Devillers H."/>
            <person name="Friedrich A."/>
            <person name="Schacherer J."/>
        </authorList>
    </citation>
    <scope>NUCLEOTIDE SEQUENCE</scope>
    <source>
        <strain evidence="1">YJS4271</strain>
    </source>
</reference>
<dbReference type="VEuPathDB" id="FungiDB:BON22_5095"/>
<protein>
    <submittedName>
        <fullName evidence="1">CYFA0S03e05039g1_1</fullName>
    </submittedName>
</protein>